<dbReference type="FunFam" id="1.20.1250.20:FF:000064">
    <property type="entry name" value="MFS allantoate transporter"/>
    <property type="match status" value="1"/>
</dbReference>
<dbReference type="InterPro" id="IPR011701">
    <property type="entry name" value="MFS"/>
</dbReference>
<dbReference type="FunCoup" id="A0A1D2VBI4">
    <property type="interactions" value="130"/>
</dbReference>
<keyword evidence="9" id="KW-1185">Reference proteome</keyword>
<feature type="transmembrane region" description="Helical" evidence="7">
    <location>
        <begin position="116"/>
        <end position="138"/>
    </location>
</feature>
<evidence type="ECO:0000256" key="4">
    <source>
        <dbReference type="ARBA" id="ARBA00022989"/>
    </source>
</evidence>
<feature type="transmembrane region" description="Helical" evidence="7">
    <location>
        <begin position="345"/>
        <end position="362"/>
    </location>
</feature>
<dbReference type="GO" id="GO:0022857">
    <property type="term" value="F:transmembrane transporter activity"/>
    <property type="evidence" value="ECO:0007669"/>
    <property type="project" value="InterPro"/>
</dbReference>
<dbReference type="PANTHER" id="PTHR43791:SF1">
    <property type="entry name" value="ALLANTOATE PERMEASE"/>
    <property type="match status" value="1"/>
</dbReference>
<dbReference type="Pfam" id="PF07690">
    <property type="entry name" value="MFS_1"/>
    <property type="match status" value="1"/>
</dbReference>
<evidence type="ECO:0000256" key="2">
    <source>
        <dbReference type="ARBA" id="ARBA00022448"/>
    </source>
</evidence>
<accession>A0A1D2VBI4</accession>
<dbReference type="RefSeq" id="XP_020045286.1">
    <property type="nucleotide sequence ID" value="XM_020192022.1"/>
</dbReference>
<dbReference type="PANTHER" id="PTHR43791">
    <property type="entry name" value="PERMEASE-RELATED"/>
    <property type="match status" value="1"/>
</dbReference>
<feature type="transmembrane region" description="Helical" evidence="7">
    <location>
        <begin position="309"/>
        <end position="333"/>
    </location>
</feature>
<feature type="transmembrane region" description="Helical" evidence="7">
    <location>
        <begin position="239"/>
        <end position="260"/>
    </location>
</feature>
<dbReference type="GeneID" id="30965658"/>
<dbReference type="SUPFAM" id="SSF103473">
    <property type="entry name" value="MFS general substrate transporter"/>
    <property type="match status" value="1"/>
</dbReference>
<evidence type="ECO:0000313" key="8">
    <source>
        <dbReference type="EMBL" id="ODV58979.1"/>
    </source>
</evidence>
<evidence type="ECO:0000313" key="9">
    <source>
        <dbReference type="Proteomes" id="UP000095038"/>
    </source>
</evidence>
<dbReference type="AlphaFoldDB" id="A0A1D2VBI4"/>
<reference evidence="9" key="1">
    <citation type="submission" date="2016-05" db="EMBL/GenBank/DDBJ databases">
        <title>Comparative genomics of biotechnologically important yeasts.</title>
        <authorList>
            <consortium name="DOE Joint Genome Institute"/>
            <person name="Riley R."/>
            <person name="Haridas S."/>
            <person name="Wolfe K.H."/>
            <person name="Lopes M.R."/>
            <person name="Hittinger C.T."/>
            <person name="Goker M."/>
            <person name="Salamov A."/>
            <person name="Wisecaver J."/>
            <person name="Long T.M."/>
            <person name="Aerts A.L."/>
            <person name="Barry K."/>
            <person name="Choi C."/>
            <person name="Clum A."/>
            <person name="Coughlan A.Y."/>
            <person name="Deshpande S."/>
            <person name="Douglass A.P."/>
            <person name="Hanson S.J."/>
            <person name="Klenk H.-P."/>
            <person name="Labutti K."/>
            <person name="Lapidus A."/>
            <person name="Lindquist E."/>
            <person name="Lipzen A."/>
            <person name="Meier-Kolthoff J.P."/>
            <person name="Ohm R.A."/>
            <person name="Otillar R.P."/>
            <person name="Pangilinan J."/>
            <person name="Peng Y."/>
            <person name="Rokas A."/>
            <person name="Rosa C.A."/>
            <person name="Scheuner C."/>
            <person name="Sibirny A.A."/>
            <person name="Slot J.C."/>
            <person name="Stielow J.B."/>
            <person name="Sun H."/>
            <person name="Kurtzman C.P."/>
            <person name="Blackwell M."/>
            <person name="Grigoriev I.V."/>
            <person name="Jeffries T.W."/>
        </authorList>
    </citation>
    <scope>NUCLEOTIDE SEQUENCE [LARGE SCALE GENOMIC DNA]</scope>
    <source>
        <strain evidence="9">DSM 1968</strain>
    </source>
</reference>
<dbReference type="Proteomes" id="UP000095038">
    <property type="component" value="Unassembled WGS sequence"/>
</dbReference>
<keyword evidence="2" id="KW-0813">Transport</keyword>
<dbReference type="GO" id="GO:0016020">
    <property type="term" value="C:membrane"/>
    <property type="evidence" value="ECO:0007669"/>
    <property type="project" value="UniProtKB-SubCell"/>
</dbReference>
<proteinExistence type="inferred from homology"/>
<name>A0A1D2VBI4_9ASCO</name>
<keyword evidence="3 7" id="KW-0812">Transmembrane</keyword>
<keyword evidence="5 7" id="KW-0472">Membrane</keyword>
<dbReference type="InParanoid" id="A0A1D2VBI4"/>
<feature type="transmembrane region" description="Helical" evidence="7">
    <location>
        <begin position="206"/>
        <end position="227"/>
    </location>
</feature>
<evidence type="ECO:0000256" key="6">
    <source>
        <dbReference type="ARBA" id="ARBA00037968"/>
    </source>
</evidence>
<evidence type="ECO:0000256" key="5">
    <source>
        <dbReference type="ARBA" id="ARBA00023136"/>
    </source>
</evidence>
<sequence length="527" mass="59594">MVAEIDEKLIAEVDANHINSLDDLEQDQAIKCVVSLHGRKINFRAKDMDEAMQYAEESKGIDYTEEEDRKLVRKLDWYILPLVVALMSCQLMDKTTNSYASIMGLKDDLKMVGDQYSWVGSSFYFGYLFAQFPINYLLQRFPLSKTLGIVVFIWGVILMCHAACYSYAPFIVCRVLLGCCEASMDPAYILLTSQYWKKSEHFMRTGIWFGFQGFGTILGAGISYGLATHKDSYSLPAWRLLYIITGVITIFLAIISIFHVPDIPTKAWFLNEREKMIVVDRIRDNQQGFKTKAFKLYQVKEAFLDTKTYLLFVYFFTYGLANGGFNNFGSILLHEDFGFSSTTALLMNMPGGAIDIIFPPIFSYLDIYVLHSRMAVAEITTGISLTGICMLAFCDKKAPRLVGYYCFYVATVTFAILASNVSSNVAGYTKKIIVNAVFLIGYATGNICGPQTFITSQGPSYYGAKTAMVVGFTTAFIVIGIMWAMDFFENKKRDKIKAELGEKYVKVENSEFLDLTDKENPEFRYSL</sequence>
<dbReference type="STRING" id="1344418.A0A1D2VBI4"/>
<feature type="transmembrane region" description="Helical" evidence="7">
    <location>
        <begin position="374"/>
        <end position="394"/>
    </location>
</feature>
<feature type="transmembrane region" description="Helical" evidence="7">
    <location>
        <begin position="147"/>
        <end position="168"/>
    </location>
</feature>
<dbReference type="EMBL" id="KV454488">
    <property type="protein sequence ID" value="ODV58979.1"/>
    <property type="molecule type" value="Genomic_DNA"/>
</dbReference>
<keyword evidence="4 7" id="KW-1133">Transmembrane helix</keyword>
<feature type="transmembrane region" description="Helical" evidence="7">
    <location>
        <begin position="467"/>
        <end position="488"/>
    </location>
</feature>
<dbReference type="InterPro" id="IPR036259">
    <property type="entry name" value="MFS_trans_sf"/>
</dbReference>
<comment type="subcellular location">
    <subcellularLocation>
        <location evidence="1">Membrane</location>
        <topology evidence="1">Multi-pass membrane protein</topology>
    </subcellularLocation>
</comment>
<feature type="transmembrane region" description="Helical" evidence="7">
    <location>
        <begin position="401"/>
        <end position="421"/>
    </location>
</feature>
<evidence type="ECO:0000256" key="3">
    <source>
        <dbReference type="ARBA" id="ARBA00022692"/>
    </source>
</evidence>
<dbReference type="CDD" id="cd17327">
    <property type="entry name" value="MFS_FEN2_like"/>
    <property type="match status" value="1"/>
</dbReference>
<gene>
    <name evidence="8" type="ORF">ASCRUDRAFT_72068</name>
</gene>
<evidence type="ECO:0000256" key="1">
    <source>
        <dbReference type="ARBA" id="ARBA00004141"/>
    </source>
</evidence>
<dbReference type="OrthoDB" id="6730379at2759"/>
<protein>
    <submittedName>
        <fullName evidence="8">Putative allantoate permease</fullName>
    </submittedName>
</protein>
<evidence type="ECO:0000256" key="7">
    <source>
        <dbReference type="SAM" id="Phobius"/>
    </source>
</evidence>
<organism evidence="8 9">
    <name type="scientific">Ascoidea rubescens DSM 1968</name>
    <dbReference type="NCBI Taxonomy" id="1344418"/>
    <lineage>
        <taxon>Eukaryota</taxon>
        <taxon>Fungi</taxon>
        <taxon>Dikarya</taxon>
        <taxon>Ascomycota</taxon>
        <taxon>Saccharomycotina</taxon>
        <taxon>Saccharomycetes</taxon>
        <taxon>Ascoideaceae</taxon>
        <taxon>Ascoidea</taxon>
    </lineage>
</organism>
<comment type="similarity">
    <text evidence="6">Belongs to the major facilitator superfamily. Allantoate permease family.</text>
</comment>
<dbReference type="Gene3D" id="1.20.1250.20">
    <property type="entry name" value="MFS general substrate transporter like domains"/>
    <property type="match status" value="2"/>
</dbReference>